<name>A0ABS8T3D1_DATST</name>
<reference evidence="1 2" key="1">
    <citation type="journal article" date="2021" name="BMC Genomics">
        <title>Datura genome reveals duplications of psychoactive alkaloid biosynthetic genes and high mutation rate following tissue culture.</title>
        <authorList>
            <person name="Rajewski A."/>
            <person name="Carter-House D."/>
            <person name="Stajich J."/>
            <person name="Litt A."/>
        </authorList>
    </citation>
    <scope>NUCLEOTIDE SEQUENCE [LARGE SCALE GENOMIC DNA]</scope>
    <source>
        <strain evidence="1">AR-01</strain>
    </source>
</reference>
<evidence type="ECO:0000313" key="1">
    <source>
        <dbReference type="EMBL" id="MCD7465884.1"/>
    </source>
</evidence>
<proteinExistence type="predicted"/>
<gene>
    <name evidence="1" type="ORF">HAX54_002080</name>
</gene>
<organism evidence="1 2">
    <name type="scientific">Datura stramonium</name>
    <name type="common">Jimsonweed</name>
    <name type="synonym">Common thornapple</name>
    <dbReference type="NCBI Taxonomy" id="4076"/>
    <lineage>
        <taxon>Eukaryota</taxon>
        <taxon>Viridiplantae</taxon>
        <taxon>Streptophyta</taxon>
        <taxon>Embryophyta</taxon>
        <taxon>Tracheophyta</taxon>
        <taxon>Spermatophyta</taxon>
        <taxon>Magnoliopsida</taxon>
        <taxon>eudicotyledons</taxon>
        <taxon>Gunneridae</taxon>
        <taxon>Pentapetalae</taxon>
        <taxon>asterids</taxon>
        <taxon>lamiids</taxon>
        <taxon>Solanales</taxon>
        <taxon>Solanaceae</taxon>
        <taxon>Solanoideae</taxon>
        <taxon>Datureae</taxon>
        <taxon>Datura</taxon>
    </lineage>
</organism>
<keyword evidence="2" id="KW-1185">Reference proteome</keyword>
<protein>
    <submittedName>
        <fullName evidence="1">Uncharacterized protein</fullName>
    </submittedName>
</protein>
<accession>A0ABS8T3D1</accession>
<dbReference type="EMBL" id="JACEIK010001092">
    <property type="protein sequence ID" value="MCD7465884.1"/>
    <property type="molecule type" value="Genomic_DNA"/>
</dbReference>
<feature type="non-terminal residue" evidence="1">
    <location>
        <position position="56"/>
    </location>
</feature>
<dbReference type="Proteomes" id="UP000823775">
    <property type="component" value="Unassembled WGS sequence"/>
</dbReference>
<feature type="non-terminal residue" evidence="1">
    <location>
        <position position="1"/>
    </location>
</feature>
<evidence type="ECO:0000313" key="2">
    <source>
        <dbReference type="Proteomes" id="UP000823775"/>
    </source>
</evidence>
<comment type="caution">
    <text evidence="1">The sequence shown here is derived from an EMBL/GenBank/DDBJ whole genome shotgun (WGS) entry which is preliminary data.</text>
</comment>
<sequence>LDYGSCYDGCNWALSLGSTKGCNVISNNWTPSLGLTMGHNGTSGIGPQALARLWAI</sequence>